<reference evidence="3" key="1">
    <citation type="journal article" date="2021" name="Proc. Natl. Acad. Sci. U.S.A.">
        <title>Three genomes in the algal genus Volvox reveal the fate of a haploid sex-determining region after a transition to homothallism.</title>
        <authorList>
            <person name="Yamamoto K."/>
            <person name="Hamaji T."/>
            <person name="Kawai-Toyooka H."/>
            <person name="Matsuzaki R."/>
            <person name="Takahashi F."/>
            <person name="Nishimura Y."/>
            <person name="Kawachi M."/>
            <person name="Noguchi H."/>
            <person name="Minakuchi Y."/>
            <person name="Umen J.G."/>
            <person name="Toyoda A."/>
            <person name="Nozaki H."/>
        </authorList>
    </citation>
    <scope>NUCLEOTIDE SEQUENCE</scope>
    <source>
        <strain evidence="3">NIES-3780</strain>
    </source>
</reference>
<dbReference type="EMBL" id="BNCO01000074">
    <property type="protein sequence ID" value="GIL65266.1"/>
    <property type="molecule type" value="Genomic_DNA"/>
</dbReference>
<dbReference type="InterPro" id="IPR002853">
    <property type="entry name" value="TFIIE_asu"/>
</dbReference>
<feature type="compositionally biased region" description="Gly residues" evidence="1">
    <location>
        <begin position="565"/>
        <end position="575"/>
    </location>
</feature>
<organism evidence="3 4">
    <name type="scientific">Volvox africanus</name>
    <dbReference type="NCBI Taxonomy" id="51714"/>
    <lineage>
        <taxon>Eukaryota</taxon>
        <taxon>Viridiplantae</taxon>
        <taxon>Chlorophyta</taxon>
        <taxon>core chlorophytes</taxon>
        <taxon>Chlorophyceae</taxon>
        <taxon>CS clade</taxon>
        <taxon>Chlamydomonadales</taxon>
        <taxon>Volvocaceae</taxon>
        <taxon>Volvox</taxon>
    </lineage>
</organism>
<keyword evidence="4" id="KW-1185">Reference proteome</keyword>
<dbReference type="InterPro" id="IPR013083">
    <property type="entry name" value="Znf_RING/FYVE/PHD"/>
</dbReference>
<feature type="compositionally biased region" description="Low complexity" evidence="1">
    <location>
        <begin position="476"/>
        <end position="493"/>
    </location>
</feature>
<feature type="region of interest" description="Disordered" evidence="1">
    <location>
        <begin position="421"/>
        <end position="452"/>
    </location>
</feature>
<gene>
    <name evidence="3" type="ORF">Vafri_19078</name>
</gene>
<feature type="region of interest" description="Disordered" evidence="1">
    <location>
        <begin position="562"/>
        <end position="589"/>
    </location>
</feature>
<dbReference type="GO" id="GO:0005673">
    <property type="term" value="C:transcription factor TFIIE complex"/>
    <property type="evidence" value="ECO:0007669"/>
    <property type="project" value="TreeGrafter"/>
</dbReference>
<protein>
    <recommendedName>
        <fullName evidence="2">Transcription initiation factor IIE subunit alpha N-terminal domain-containing protein</fullName>
    </recommendedName>
</protein>
<sequence>MSFAPGGPISAAGSGYAPATYQRLMRLAARAFYNGPCPPPGRDADPFSAKSKIAKMDTRGLGVVLIDYLTTVEWTSFDLLIETLRLHPVVLSRALRFLEVGHMIRRYERRESRRKKRNLVGDALEADVAQGGDSDEEEEEEEGGAKKKGLLTEYFTLDYARAFDALQIRIQSMRASLKEQLEATNAVQAYRCPGPFCGKTYTSLDAANLVDPTDLIFKCEMCGSELVEQRATNDAESGSGAPQHATARESKETARRLLQAIDRELAPITRLMNDLQHRAVPLPDPGELYEWAQRVRQREADMAAAAGGGAASGAGRRPGGAAAGGGHGGGGGGGGSAADGGASGAPAALLAGSGVTVLSAADNTNMWEAQDFKVSLDGGAAGTGGLLLGGPGAAPSVDSGGGGGGGKKQPTVLPWFKKAADEKARSGPTGREEGSAAGGGAAGIGAANSGKQQQQAEYFRDFMNYMSQLQHEKRTPSTPAAAAAAPAQTSPLAPQPQPLAVAVKPEPGVSAPPGPLAAIVKQEPGLYNAAVAAAPAGDVEWEDVGGLPPVSQPPKLEEAIKTEPGMGGFVGGGGSAAMDADEEVEWEDV</sequence>
<evidence type="ECO:0000256" key="1">
    <source>
        <dbReference type="SAM" id="MobiDB-lite"/>
    </source>
</evidence>
<dbReference type="PANTHER" id="PTHR13097">
    <property type="entry name" value="TRANSCRIPTION INITIATION FACTOR IIE, ALPHA SUBUNIT"/>
    <property type="match status" value="1"/>
</dbReference>
<evidence type="ECO:0000313" key="4">
    <source>
        <dbReference type="Proteomes" id="UP000747399"/>
    </source>
</evidence>
<name>A0A8J4BPH0_9CHLO</name>
<feature type="compositionally biased region" description="Basic and acidic residues" evidence="1">
    <location>
        <begin position="421"/>
        <end position="434"/>
    </location>
</feature>
<comment type="caution">
    <text evidence="3">The sequence shown here is derived from an EMBL/GenBank/DDBJ whole genome shotgun (WGS) entry which is preliminary data.</text>
</comment>
<evidence type="ECO:0000313" key="3">
    <source>
        <dbReference type="EMBL" id="GIL65266.1"/>
    </source>
</evidence>
<feature type="domain" description="Transcription initiation factor IIE subunit alpha N-terminal" evidence="2">
    <location>
        <begin position="60"/>
        <end position="240"/>
    </location>
</feature>
<dbReference type="SUPFAM" id="SSF57783">
    <property type="entry name" value="Zinc beta-ribbon"/>
    <property type="match status" value="1"/>
</dbReference>
<feature type="region of interest" description="Disordered" evidence="1">
    <location>
        <begin position="126"/>
        <end position="145"/>
    </location>
</feature>
<feature type="region of interest" description="Disordered" evidence="1">
    <location>
        <begin position="230"/>
        <end position="253"/>
    </location>
</feature>
<dbReference type="GO" id="GO:0006367">
    <property type="term" value="P:transcription initiation at RNA polymerase II promoter"/>
    <property type="evidence" value="ECO:0007669"/>
    <property type="project" value="InterPro"/>
</dbReference>
<dbReference type="InterPro" id="IPR039997">
    <property type="entry name" value="TFE"/>
</dbReference>
<feature type="region of interest" description="Disordered" evidence="1">
    <location>
        <begin position="469"/>
        <end position="493"/>
    </location>
</feature>
<feature type="compositionally biased region" description="Acidic residues" evidence="1">
    <location>
        <begin position="579"/>
        <end position="589"/>
    </location>
</feature>
<dbReference type="Gene3D" id="3.30.40.10">
    <property type="entry name" value="Zinc/RING finger domain, C3HC4 (zinc finger)"/>
    <property type="match status" value="1"/>
</dbReference>
<dbReference type="Proteomes" id="UP000747399">
    <property type="component" value="Unassembled WGS sequence"/>
</dbReference>
<dbReference type="PANTHER" id="PTHR13097:SF7">
    <property type="entry name" value="GENERAL TRANSCRIPTION FACTOR IIE SUBUNIT 1"/>
    <property type="match status" value="1"/>
</dbReference>
<feature type="compositionally biased region" description="Acidic residues" evidence="1">
    <location>
        <begin position="133"/>
        <end position="142"/>
    </location>
</feature>
<evidence type="ECO:0000259" key="2">
    <source>
        <dbReference type="SMART" id="SM00531"/>
    </source>
</evidence>
<dbReference type="AlphaFoldDB" id="A0A8J4BPH0"/>
<accession>A0A8J4BPH0</accession>
<dbReference type="SMART" id="SM00531">
    <property type="entry name" value="TFIIE"/>
    <property type="match status" value="1"/>
</dbReference>
<feature type="region of interest" description="Disordered" evidence="1">
    <location>
        <begin position="306"/>
        <end position="341"/>
    </location>
</feature>
<proteinExistence type="predicted"/>